<proteinExistence type="predicted"/>
<organism evidence="1">
    <name type="scientific">marine sediment metagenome</name>
    <dbReference type="NCBI Taxonomy" id="412755"/>
    <lineage>
        <taxon>unclassified sequences</taxon>
        <taxon>metagenomes</taxon>
        <taxon>ecological metagenomes</taxon>
    </lineage>
</organism>
<dbReference type="EMBL" id="BARS01047534">
    <property type="protein sequence ID" value="GAG28430.1"/>
    <property type="molecule type" value="Genomic_DNA"/>
</dbReference>
<sequence>MRNLSEIASEIRKDWSKVYFGAVPYLDAMSTLN</sequence>
<accession>X0WCR5</accession>
<name>X0WCR5_9ZZZZ</name>
<reference evidence="1" key="1">
    <citation type="journal article" date="2014" name="Front. Microbiol.">
        <title>High frequency of phylogenetically diverse reductive dehalogenase-homologous genes in deep subseafloor sedimentary metagenomes.</title>
        <authorList>
            <person name="Kawai M."/>
            <person name="Futagami T."/>
            <person name="Toyoda A."/>
            <person name="Takaki Y."/>
            <person name="Nishi S."/>
            <person name="Hori S."/>
            <person name="Arai W."/>
            <person name="Tsubouchi T."/>
            <person name="Morono Y."/>
            <person name="Uchiyama I."/>
            <person name="Ito T."/>
            <person name="Fujiyama A."/>
            <person name="Inagaki F."/>
            <person name="Takami H."/>
        </authorList>
    </citation>
    <scope>NUCLEOTIDE SEQUENCE</scope>
    <source>
        <strain evidence="1">Expedition CK06-06</strain>
    </source>
</reference>
<comment type="caution">
    <text evidence="1">The sequence shown here is derived from an EMBL/GenBank/DDBJ whole genome shotgun (WGS) entry which is preliminary data.</text>
</comment>
<dbReference type="AlphaFoldDB" id="X0WCR5"/>
<protein>
    <submittedName>
        <fullName evidence="1">Uncharacterized protein</fullName>
    </submittedName>
</protein>
<feature type="non-terminal residue" evidence="1">
    <location>
        <position position="33"/>
    </location>
</feature>
<evidence type="ECO:0000313" key="1">
    <source>
        <dbReference type="EMBL" id="GAG28430.1"/>
    </source>
</evidence>
<gene>
    <name evidence="1" type="ORF">S01H1_71388</name>
</gene>